<dbReference type="Gene3D" id="3.50.4.20">
    <property type="match status" value="1"/>
</dbReference>
<feature type="compositionally biased region" description="Polar residues" evidence="1">
    <location>
        <begin position="163"/>
        <end position="174"/>
    </location>
</feature>
<organism evidence="2 3">
    <name type="scientific">Brevibacillus nitrificans</name>
    <dbReference type="NCBI Taxonomy" id="651560"/>
    <lineage>
        <taxon>Bacteria</taxon>
        <taxon>Bacillati</taxon>
        <taxon>Bacillota</taxon>
        <taxon>Bacilli</taxon>
        <taxon>Bacillales</taxon>
        <taxon>Paenibacillaceae</taxon>
        <taxon>Brevibacillus</taxon>
    </lineage>
</organism>
<feature type="region of interest" description="Disordered" evidence="1">
    <location>
        <begin position="132"/>
        <end position="225"/>
    </location>
</feature>
<keyword evidence="3" id="KW-1185">Reference proteome</keyword>
<feature type="compositionally biased region" description="Basic and acidic residues" evidence="1">
    <location>
        <begin position="175"/>
        <end position="214"/>
    </location>
</feature>
<sequence>MVRWTKVYVCKEEADLIRTQAGTYEVMEENRDGWNPEAFKERYSDILDKYDYIVGDWGYGQLRLRGFYTDLNRKVPFEQRIAALDEYLHEFCNFGCPYFVLRKVKSFLGTEDSGASQDDTAYDLIIDIRQDSNRDDNGNSFVERKERRRFHPRQNKPERPERNSSAPSERNGNGRSDRAEKPKYSKEKSDKNGREQGKDRRPNQTRPNRERDKVPTGSNPPKRES</sequence>
<reference evidence="2 3" key="1">
    <citation type="submission" date="2018-10" db="EMBL/GenBank/DDBJ databases">
        <title>Phylogenomics of Brevibacillus.</title>
        <authorList>
            <person name="Dunlap C."/>
        </authorList>
    </citation>
    <scope>NUCLEOTIDE SEQUENCE [LARGE SCALE GENOMIC DNA]</scope>
    <source>
        <strain evidence="2 3">JCM 15774</strain>
    </source>
</reference>
<dbReference type="InterPro" id="IPR038141">
    <property type="entry name" value="YutD-like_sf"/>
</dbReference>
<accession>A0A3M8DF12</accession>
<feature type="compositionally biased region" description="Basic and acidic residues" evidence="1">
    <location>
        <begin position="132"/>
        <end position="145"/>
    </location>
</feature>
<name>A0A3M8DF12_9BACL</name>
<proteinExistence type="predicted"/>
<dbReference type="Proteomes" id="UP000269573">
    <property type="component" value="Unassembled WGS sequence"/>
</dbReference>
<protein>
    <submittedName>
        <fullName evidence="2">DUF1027 domain-containing protein</fullName>
    </submittedName>
</protein>
<evidence type="ECO:0000313" key="3">
    <source>
        <dbReference type="Proteomes" id="UP000269573"/>
    </source>
</evidence>
<dbReference type="Pfam" id="PF06265">
    <property type="entry name" value="YutD-like"/>
    <property type="match status" value="1"/>
</dbReference>
<dbReference type="AlphaFoldDB" id="A0A3M8DF12"/>
<evidence type="ECO:0000313" key="2">
    <source>
        <dbReference type="EMBL" id="RNB86578.1"/>
    </source>
</evidence>
<gene>
    <name evidence="2" type="ORF">EDM59_10365</name>
</gene>
<comment type="caution">
    <text evidence="2">The sequence shown here is derived from an EMBL/GenBank/DDBJ whole genome shotgun (WGS) entry which is preliminary data.</text>
</comment>
<dbReference type="InterPro" id="IPR009370">
    <property type="entry name" value="YutD-like"/>
</dbReference>
<evidence type="ECO:0000256" key="1">
    <source>
        <dbReference type="SAM" id="MobiDB-lite"/>
    </source>
</evidence>
<dbReference type="EMBL" id="RHHU01000005">
    <property type="protein sequence ID" value="RNB86578.1"/>
    <property type="molecule type" value="Genomic_DNA"/>
</dbReference>